<dbReference type="Pfam" id="PF00908">
    <property type="entry name" value="dTDP_sugar_isom"/>
    <property type="match status" value="1"/>
</dbReference>
<dbReference type="SUPFAM" id="SSF51182">
    <property type="entry name" value="RmlC-like cupins"/>
    <property type="match status" value="1"/>
</dbReference>
<dbReference type="InterPro" id="IPR014710">
    <property type="entry name" value="RmlC-like_jellyroll"/>
</dbReference>
<dbReference type="InterPro" id="IPR000888">
    <property type="entry name" value="RmlC-like"/>
</dbReference>
<evidence type="ECO:0000256" key="1">
    <source>
        <dbReference type="ARBA" id="ARBA00001298"/>
    </source>
</evidence>
<dbReference type="NCBIfam" id="TIGR01221">
    <property type="entry name" value="rmlC"/>
    <property type="match status" value="1"/>
</dbReference>
<dbReference type="GO" id="GO:0008830">
    <property type="term" value="F:dTDP-4-dehydrorhamnose 3,5-epimerase activity"/>
    <property type="evidence" value="ECO:0007669"/>
    <property type="project" value="UniProtKB-EC"/>
</dbReference>
<accession>A0ABU6J747</accession>
<gene>
    <name evidence="6" type="primary">rfbC</name>
    <name evidence="6" type="ORF">RY831_08920</name>
</gene>
<dbReference type="CDD" id="cd00438">
    <property type="entry name" value="cupin_RmlC"/>
    <property type="match status" value="1"/>
</dbReference>
<organism evidence="6 7">
    <name type="scientific">Noviherbaspirillum album</name>
    <dbReference type="NCBI Taxonomy" id="3080276"/>
    <lineage>
        <taxon>Bacteria</taxon>
        <taxon>Pseudomonadati</taxon>
        <taxon>Pseudomonadota</taxon>
        <taxon>Betaproteobacteria</taxon>
        <taxon>Burkholderiales</taxon>
        <taxon>Oxalobacteraceae</taxon>
        <taxon>Noviherbaspirillum</taxon>
    </lineage>
</organism>
<comment type="pathway">
    <text evidence="5">Carbohydrate biosynthesis; dTDP-L-rhamnose biosynthesis.</text>
</comment>
<reference evidence="6 7" key="1">
    <citation type="submission" date="2023-10" db="EMBL/GenBank/DDBJ databases">
        <title>Noviherbaspirillum sp. CPCC 100848 genome assembly.</title>
        <authorList>
            <person name="Li X.Y."/>
            <person name="Fang X.M."/>
        </authorList>
    </citation>
    <scope>NUCLEOTIDE SEQUENCE [LARGE SCALE GENOMIC DNA]</scope>
    <source>
        <strain evidence="6 7">CPCC 100848</strain>
    </source>
</reference>
<dbReference type="Proteomes" id="UP001352263">
    <property type="component" value="Unassembled WGS sequence"/>
</dbReference>
<dbReference type="EMBL" id="JAWIIV010000005">
    <property type="protein sequence ID" value="MEC4719268.1"/>
    <property type="molecule type" value="Genomic_DNA"/>
</dbReference>
<evidence type="ECO:0000313" key="6">
    <source>
        <dbReference type="EMBL" id="MEC4719268.1"/>
    </source>
</evidence>
<dbReference type="PANTHER" id="PTHR21047:SF2">
    <property type="entry name" value="THYMIDINE DIPHOSPHO-4-KETO-RHAMNOSE 3,5-EPIMERASE"/>
    <property type="match status" value="1"/>
</dbReference>
<dbReference type="Gene3D" id="2.60.120.10">
    <property type="entry name" value="Jelly Rolls"/>
    <property type="match status" value="1"/>
</dbReference>
<comment type="function">
    <text evidence="2 5">Catalyzes the epimerization of the C3' and C5'positions of dTDP-6-deoxy-D-xylo-4-hexulose, forming dTDP-6-deoxy-L-lyxo-4-hexulose.</text>
</comment>
<proteinExistence type="inferred from homology"/>
<comment type="caution">
    <text evidence="6">The sequence shown here is derived from an EMBL/GenBank/DDBJ whole genome shotgun (WGS) entry which is preliminary data.</text>
</comment>
<name>A0ABU6J747_9BURK</name>
<keyword evidence="7" id="KW-1185">Reference proteome</keyword>
<keyword evidence="5 6" id="KW-0413">Isomerase</keyword>
<evidence type="ECO:0000256" key="5">
    <source>
        <dbReference type="RuleBase" id="RU364069"/>
    </source>
</evidence>
<sequence length="185" mass="20672">MIMQVTATAIADVKIIKPDVFGDERGFFFESFNRRQFAALVNGGQAVDFVQDNHSRSAEGVLRGLHYQIRQAQGKLVRVIAGEVFDVAVDLRRSSPTFGQWVGAILSAENKLQMWVPPGFAHGFAVTSESAEFLYKTTDYWAKEHERCIAWNDPAIGIQWPLGLEPVLSEKDRGGRLLKDAEVYA</sequence>
<evidence type="ECO:0000256" key="2">
    <source>
        <dbReference type="ARBA" id="ARBA00001997"/>
    </source>
</evidence>
<evidence type="ECO:0000313" key="7">
    <source>
        <dbReference type="Proteomes" id="UP001352263"/>
    </source>
</evidence>
<dbReference type="PANTHER" id="PTHR21047">
    <property type="entry name" value="DTDP-6-DEOXY-D-GLUCOSE-3,5 EPIMERASE"/>
    <property type="match status" value="1"/>
</dbReference>
<evidence type="ECO:0000256" key="4">
    <source>
        <dbReference type="ARBA" id="ARBA00019595"/>
    </source>
</evidence>
<protein>
    <recommendedName>
        <fullName evidence="4 5">dTDP-4-dehydrorhamnose 3,5-epimerase</fullName>
        <ecNumber evidence="3 5">5.1.3.13</ecNumber>
    </recommendedName>
    <alternativeName>
        <fullName evidence="5">Thymidine diphospho-4-keto-rhamnose 3,5-epimerase</fullName>
    </alternativeName>
</protein>
<comment type="catalytic activity">
    <reaction evidence="1 5">
        <text>dTDP-4-dehydro-6-deoxy-alpha-D-glucose = dTDP-4-dehydro-beta-L-rhamnose</text>
        <dbReference type="Rhea" id="RHEA:16969"/>
        <dbReference type="ChEBI" id="CHEBI:57649"/>
        <dbReference type="ChEBI" id="CHEBI:62830"/>
        <dbReference type="EC" id="5.1.3.13"/>
    </reaction>
</comment>
<dbReference type="RefSeq" id="WP_326505978.1">
    <property type="nucleotide sequence ID" value="NZ_JAWIIV010000005.1"/>
</dbReference>
<comment type="subunit">
    <text evidence="5">Homodimer.</text>
</comment>
<dbReference type="EC" id="5.1.3.13" evidence="3 5"/>
<comment type="similarity">
    <text evidence="5">Belongs to the dTDP-4-dehydrorhamnose 3,5-epimerase family.</text>
</comment>
<evidence type="ECO:0000256" key="3">
    <source>
        <dbReference type="ARBA" id="ARBA00012098"/>
    </source>
</evidence>
<dbReference type="InterPro" id="IPR011051">
    <property type="entry name" value="RmlC_Cupin_sf"/>
</dbReference>